<dbReference type="PANTHER" id="PTHR47370">
    <property type="entry name" value="ACYL-COA N-ACYLTRANSFERASES (NAT) SUPERFAMILY PROTEIN"/>
    <property type="match status" value="1"/>
</dbReference>
<dbReference type="PANTHER" id="PTHR47370:SF4">
    <property type="entry name" value="N-ACETYLTRANSFERASE HLS1-LIKE-RELATED"/>
    <property type="match status" value="1"/>
</dbReference>
<dbReference type="InterPro" id="IPR052810">
    <property type="entry name" value="Plant_NAT"/>
</dbReference>
<proteinExistence type="predicted"/>
<dbReference type="Proteomes" id="UP000321947">
    <property type="component" value="Unassembled WGS sequence"/>
</dbReference>
<evidence type="ECO:0000313" key="2">
    <source>
        <dbReference type="EMBL" id="TYK16224.1"/>
    </source>
</evidence>
<dbReference type="OrthoDB" id="1735852at2759"/>
<dbReference type="AlphaFoldDB" id="A0A5A7U5D5"/>
<evidence type="ECO:0000313" key="1">
    <source>
        <dbReference type="EMBL" id="KAA0049547.1"/>
    </source>
</evidence>
<evidence type="ECO:0000313" key="4">
    <source>
        <dbReference type="Proteomes" id="UP000321947"/>
    </source>
</evidence>
<gene>
    <name evidence="2" type="ORF">E5676_scaffold209G001530</name>
    <name evidence="1" type="ORF">E6C27_scaffold171G008020</name>
</gene>
<reference evidence="3 4" key="1">
    <citation type="submission" date="2019-08" db="EMBL/GenBank/DDBJ databases">
        <title>Draft genome sequences of two oriental melons (Cucumis melo L. var makuwa).</title>
        <authorList>
            <person name="Kwon S.-Y."/>
        </authorList>
    </citation>
    <scope>NUCLEOTIDE SEQUENCE [LARGE SCALE GENOMIC DNA]</scope>
    <source>
        <strain evidence="4">cv. Chang Bougi</strain>
        <strain evidence="3">cv. SW 3</strain>
        <tissue evidence="1">Leaf</tissue>
    </source>
</reference>
<keyword evidence="2" id="KW-0808">Transferase</keyword>
<dbReference type="EMBL" id="SSTE01012362">
    <property type="protein sequence ID" value="KAA0049547.1"/>
    <property type="molecule type" value="Genomic_DNA"/>
</dbReference>
<name>A0A5A7U5D5_CUCMM</name>
<dbReference type="Proteomes" id="UP000321393">
    <property type="component" value="Unassembled WGS sequence"/>
</dbReference>
<accession>A0A5A7U5D5</accession>
<sequence length="112" mass="12647">MPNSVSFGKSFGFFFLYGIFGEGERVGELVESIWIFASRLAEDEKDCKAIVTELSVSDPIINHVPRNVSMSRVNDNLYLKRLSVHSDDEKDETLLSKDMETAANVIVDPRDF</sequence>
<dbReference type="GO" id="GO:0016740">
    <property type="term" value="F:transferase activity"/>
    <property type="evidence" value="ECO:0007669"/>
    <property type="project" value="UniProtKB-KW"/>
</dbReference>
<evidence type="ECO:0000313" key="3">
    <source>
        <dbReference type="Proteomes" id="UP000321393"/>
    </source>
</evidence>
<organism evidence="1 3">
    <name type="scientific">Cucumis melo var. makuwa</name>
    <name type="common">Oriental melon</name>
    <dbReference type="NCBI Taxonomy" id="1194695"/>
    <lineage>
        <taxon>Eukaryota</taxon>
        <taxon>Viridiplantae</taxon>
        <taxon>Streptophyta</taxon>
        <taxon>Embryophyta</taxon>
        <taxon>Tracheophyta</taxon>
        <taxon>Spermatophyta</taxon>
        <taxon>Magnoliopsida</taxon>
        <taxon>eudicotyledons</taxon>
        <taxon>Gunneridae</taxon>
        <taxon>Pentapetalae</taxon>
        <taxon>rosids</taxon>
        <taxon>fabids</taxon>
        <taxon>Cucurbitales</taxon>
        <taxon>Cucurbitaceae</taxon>
        <taxon>Benincaseae</taxon>
        <taxon>Cucumis</taxon>
    </lineage>
</organism>
<dbReference type="STRING" id="1194695.A0A5A7U5D5"/>
<protein>
    <submittedName>
        <fullName evidence="1 2">N-acetyltransferase HLS1</fullName>
    </submittedName>
</protein>
<dbReference type="EMBL" id="SSTD01008340">
    <property type="protein sequence ID" value="TYK16224.1"/>
    <property type="molecule type" value="Genomic_DNA"/>
</dbReference>
<comment type="caution">
    <text evidence="1">The sequence shown here is derived from an EMBL/GenBank/DDBJ whole genome shotgun (WGS) entry which is preliminary data.</text>
</comment>